<dbReference type="SMART" id="SM00905">
    <property type="entry name" value="FolB"/>
    <property type="match status" value="1"/>
</dbReference>
<organism evidence="10 11">
    <name type="scientific">Methyloligella solikamskensis</name>
    <dbReference type="NCBI Taxonomy" id="1177756"/>
    <lineage>
        <taxon>Bacteria</taxon>
        <taxon>Pseudomonadati</taxon>
        <taxon>Pseudomonadota</taxon>
        <taxon>Alphaproteobacteria</taxon>
        <taxon>Hyphomicrobiales</taxon>
        <taxon>Hyphomicrobiaceae</taxon>
        <taxon>Methyloligella</taxon>
    </lineage>
</organism>
<feature type="region of interest" description="Disordered" evidence="8">
    <location>
        <begin position="1"/>
        <end position="20"/>
    </location>
</feature>
<reference evidence="11" key="1">
    <citation type="journal article" date="2019" name="Int. J. Syst. Evol. Microbiol.">
        <title>The Global Catalogue of Microorganisms (GCM) 10K type strain sequencing project: providing services to taxonomists for standard genome sequencing and annotation.</title>
        <authorList>
            <consortium name="The Broad Institute Genomics Platform"/>
            <consortium name="The Broad Institute Genome Sequencing Center for Infectious Disease"/>
            <person name="Wu L."/>
            <person name="Ma J."/>
        </authorList>
    </citation>
    <scope>NUCLEOTIDE SEQUENCE [LARGE SCALE GENOMIC DNA]</scope>
    <source>
        <strain evidence="11">CCUG 61697</strain>
    </source>
</reference>
<comment type="pathway">
    <text evidence="2">Cofactor biosynthesis; tetrahydrofolate biosynthesis; 2-amino-4-hydroxy-6-hydroxymethyl-7,8-dihydropteridine diphosphate from 7,8-dihydroneopterin triphosphate: step 3/4.</text>
</comment>
<evidence type="ECO:0000313" key="10">
    <source>
        <dbReference type="EMBL" id="MFD0987557.1"/>
    </source>
</evidence>
<accession>A0ABW3JDQ4</accession>
<evidence type="ECO:0000256" key="7">
    <source>
        <dbReference type="ARBA" id="ARBA00032903"/>
    </source>
</evidence>
<keyword evidence="11" id="KW-1185">Reference proteome</keyword>
<dbReference type="Gene3D" id="3.30.1130.10">
    <property type="match status" value="1"/>
</dbReference>
<evidence type="ECO:0000256" key="5">
    <source>
        <dbReference type="ARBA" id="ARBA00022909"/>
    </source>
</evidence>
<dbReference type="RefSeq" id="WP_379089662.1">
    <property type="nucleotide sequence ID" value="NZ_JBHTJO010000001.1"/>
</dbReference>
<dbReference type="InterPro" id="IPR043133">
    <property type="entry name" value="GTP-CH-I_C/QueF"/>
</dbReference>
<evidence type="ECO:0000256" key="1">
    <source>
        <dbReference type="ARBA" id="ARBA00001353"/>
    </source>
</evidence>
<evidence type="ECO:0000256" key="4">
    <source>
        <dbReference type="ARBA" id="ARBA00013043"/>
    </source>
</evidence>
<name>A0ABW3JDQ4_9HYPH</name>
<evidence type="ECO:0000256" key="3">
    <source>
        <dbReference type="ARBA" id="ARBA00005708"/>
    </source>
</evidence>
<gene>
    <name evidence="10" type="ORF">ACFQ2F_10675</name>
</gene>
<sequence>MPEQTAQRIGSIPPEPKSEAGELPLDRIFVHDYVLDSEIGVYSNEKGVTQRVRVSVDVEIDASDQPLQDDIAHTFDYDVIINAVKDVVGSGHINLTETMAEEIARRVLKHPRAQTVRVKVEKLDKDPGAVGTEIVRKRSA</sequence>
<dbReference type="Proteomes" id="UP001597102">
    <property type="component" value="Unassembled WGS sequence"/>
</dbReference>
<evidence type="ECO:0000313" key="11">
    <source>
        <dbReference type="Proteomes" id="UP001597102"/>
    </source>
</evidence>
<comment type="catalytic activity">
    <reaction evidence="1">
        <text>7,8-dihydroneopterin = 6-hydroxymethyl-7,8-dihydropterin + glycolaldehyde</text>
        <dbReference type="Rhea" id="RHEA:10540"/>
        <dbReference type="ChEBI" id="CHEBI:17001"/>
        <dbReference type="ChEBI" id="CHEBI:17071"/>
        <dbReference type="ChEBI" id="CHEBI:44841"/>
        <dbReference type="EC" id="4.1.2.25"/>
    </reaction>
</comment>
<dbReference type="SUPFAM" id="SSF55620">
    <property type="entry name" value="Tetrahydrobiopterin biosynthesis enzymes-like"/>
    <property type="match status" value="1"/>
</dbReference>
<evidence type="ECO:0000259" key="9">
    <source>
        <dbReference type="SMART" id="SM00905"/>
    </source>
</evidence>
<evidence type="ECO:0000256" key="6">
    <source>
        <dbReference type="ARBA" id="ARBA00023239"/>
    </source>
</evidence>
<proteinExistence type="inferred from homology"/>
<evidence type="ECO:0000256" key="8">
    <source>
        <dbReference type="SAM" id="MobiDB-lite"/>
    </source>
</evidence>
<feature type="domain" description="Dihydroneopterin aldolase/epimerase" evidence="9">
    <location>
        <begin position="28"/>
        <end position="136"/>
    </location>
</feature>
<comment type="similarity">
    <text evidence="3">Belongs to the DHNA family.</text>
</comment>
<keyword evidence="6" id="KW-0456">Lyase</keyword>
<comment type="caution">
    <text evidence="10">The sequence shown here is derived from an EMBL/GenBank/DDBJ whole genome shotgun (WGS) entry which is preliminary data.</text>
</comment>
<dbReference type="EMBL" id="JBHTJO010000001">
    <property type="protein sequence ID" value="MFD0987557.1"/>
    <property type="molecule type" value="Genomic_DNA"/>
</dbReference>
<dbReference type="InterPro" id="IPR006156">
    <property type="entry name" value="Dihydroneopterin_aldolase"/>
</dbReference>
<dbReference type="InterPro" id="IPR006157">
    <property type="entry name" value="FolB_dom"/>
</dbReference>
<evidence type="ECO:0000256" key="2">
    <source>
        <dbReference type="ARBA" id="ARBA00005013"/>
    </source>
</evidence>
<dbReference type="NCBIfam" id="TIGR00526">
    <property type="entry name" value="folB_dom"/>
    <property type="match status" value="1"/>
</dbReference>
<dbReference type="PANTHER" id="PTHR42844">
    <property type="entry name" value="DIHYDRONEOPTERIN ALDOLASE 1-RELATED"/>
    <property type="match status" value="1"/>
</dbReference>
<keyword evidence="5" id="KW-0289">Folate biosynthesis</keyword>
<dbReference type="EC" id="4.1.2.25" evidence="4"/>
<protein>
    <recommendedName>
        <fullName evidence="4">dihydroneopterin aldolase</fullName>
        <ecNumber evidence="4">4.1.2.25</ecNumber>
    </recommendedName>
    <alternativeName>
        <fullName evidence="7">7,8-dihydroneopterin aldolase</fullName>
    </alternativeName>
</protein>
<dbReference type="PANTHER" id="PTHR42844:SF1">
    <property type="entry name" value="DIHYDRONEOPTERIN ALDOLASE 1-RELATED"/>
    <property type="match status" value="1"/>
</dbReference>
<dbReference type="Pfam" id="PF02152">
    <property type="entry name" value="FolB"/>
    <property type="match status" value="1"/>
</dbReference>